<dbReference type="OrthoDB" id="8117292at2"/>
<evidence type="ECO:0000259" key="2">
    <source>
        <dbReference type="Pfam" id="PF08327"/>
    </source>
</evidence>
<keyword evidence="4" id="KW-1185">Reference proteome</keyword>
<evidence type="ECO:0000256" key="1">
    <source>
        <dbReference type="ARBA" id="ARBA00006817"/>
    </source>
</evidence>
<evidence type="ECO:0000313" key="4">
    <source>
        <dbReference type="Proteomes" id="UP000199086"/>
    </source>
</evidence>
<reference evidence="3 4" key="1">
    <citation type="submission" date="2016-06" db="EMBL/GenBank/DDBJ databases">
        <authorList>
            <person name="Olsen C.W."/>
            <person name="Carey S."/>
            <person name="Hinshaw L."/>
            <person name="Karasin A.I."/>
        </authorList>
    </citation>
    <scope>NUCLEOTIDE SEQUENCE [LARGE SCALE GENOMIC DNA]</scope>
    <source>
        <strain evidence="3 4">LZ-22</strain>
    </source>
</reference>
<dbReference type="InterPro" id="IPR013538">
    <property type="entry name" value="ASHA1/2-like_C"/>
</dbReference>
<dbReference type="RefSeq" id="WP_092611978.1">
    <property type="nucleotide sequence ID" value="NZ_FMYF01000009.1"/>
</dbReference>
<sequence>MAEPARLVEVRGRTAVRFVRRHPQPVTRVWDAVTAPEELARWFPSPEVTYLPQVGARIVFAGDPNLPASVGTVLAWEPERLFALGWGGDELWIEVGPDGEDTVLSLTDVLDSADAAARNAAGWEVCLRALDRALEDLAGHVPPDGSDLSWYESYQRYIDAGFPSGATVPGL</sequence>
<proteinExistence type="inferred from homology"/>
<dbReference type="EMBL" id="FMYF01000009">
    <property type="protein sequence ID" value="SDB92502.1"/>
    <property type="molecule type" value="Genomic_DNA"/>
</dbReference>
<protein>
    <submittedName>
        <fullName evidence="3">Uncharacterized conserved protein YndB, AHSA1/START domain</fullName>
    </submittedName>
</protein>
<dbReference type="AlphaFoldDB" id="A0A1G6HDZ5"/>
<dbReference type="Gene3D" id="3.30.530.20">
    <property type="match status" value="1"/>
</dbReference>
<dbReference type="SUPFAM" id="SSF55961">
    <property type="entry name" value="Bet v1-like"/>
    <property type="match status" value="1"/>
</dbReference>
<comment type="similarity">
    <text evidence="1">Belongs to the AHA1 family.</text>
</comment>
<accession>A0A1G6HDZ5</accession>
<dbReference type="STRING" id="1577474.GA0111570_10931"/>
<dbReference type="InterPro" id="IPR023393">
    <property type="entry name" value="START-like_dom_sf"/>
</dbReference>
<name>A0A1G6HDZ5_9ACTN</name>
<dbReference type="Proteomes" id="UP000199086">
    <property type="component" value="Unassembled WGS sequence"/>
</dbReference>
<evidence type="ECO:0000313" key="3">
    <source>
        <dbReference type="EMBL" id="SDB92502.1"/>
    </source>
</evidence>
<feature type="domain" description="Activator of Hsp90 ATPase homologue 1/2-like C-terminal" evidence="2">
    <location>
        <begin position="25"/>
        <end position="135"/>
    </location>
</feature>
<gene>
    <name evidence="3" type="ORF">GA0111570_10931</name>
</gene>
<organism evidence="3 4">
    <name type="scientific">Raineyella antarctica</name>
    <dbReference type="NCBI Taxonomy" id="1577474"/>
    <lineage>
        <taxon>Bacteria</taxon>
        <taxon>Bacillati</taxon>
        <taxon>Actinomycetota</taxon>
        <taxon>Actinomycetes</taxon>
        <taxon>Propionibacteriales</taxon>
        <taxon>Propionibacteriaceae</taxon>
        <taxon>Raineyella</taxon>
    </lineage>
</organism>
<dbReference type="Pfam" id="PF08327">
    <property type="entry name" value="AHSA1"/>
    <property type="match status" value="1"/>
</dbReference>